<dbReference type="Gene3D" id="1.10.238.160">
    <property type="match status" value="1"/>
</dbReference>
<dbReference type="EMBL" id="QMKK01000037">
    <property type="protein sequence ID" value="RAX40740.1"/>
    <property type="molecule type" value="Genomic_DNA"/>
</dbReference>
<proteinExistence type="predicted"/>
<evidence type="ECO:0000313" key="1">
    <source>
        <dbReference type="EMBL" id="RAX40740.1"/>
    </source>
</evidence>
<dbReference type="RefSeq" id="WP_112342623.1">
    <property type="nucleotide sequence ID" value="NZ_QMKK01000037.1"/>
</dbReference>
<organism evidence="1 2">
    <name type="scientific">Rhizobium tropici</name>
    <dbReference type="NCBI Taxonomy" id="398"/>
    <lineage>
        <taxon>Bacteria</taxon>
        <taxon>Pseudomonadati</taxon>
        <taxon>Pseudomonadota</taxon>
        <taxon>Alphaproteobacteria</taxon>
        <taxon>Hyphomicrobiales</taxon>
        <taxon>Rhizobiaceae</taxon>
        <taxon>Rhizobium/Agrobacterium group</taxon>
        <taxon>Rhizobium</taxon>
    </lineage>
</organism>
<dbReference type="Proteomes" id="UP000251205">
    <property type="component" value="Unassembled WGS sequence"/>
</dbReference>
<name>A0A329YJP2_RHITR</name>
<accession>A0A329YJP2</accession>
<reference evidence="1 2" key="1">
    <citation type="submission" date="2018-06" db="EMBL/GenBank/DDBJ databases">
        <title>Whole Genome Sequence of an efficient microsymbiont, Rhizobium tropici.</title>
        <authorList>
            <person name="Srinivasan R."/>
            <person name="Singh H.V."/>
            <person name="Srivastava R."/>
            <person name="Kumari B."/>
            <person name="Radhakrishna A."/>
        </authorList>
    </citation>
    <scope>NUCLEOTIDE SEQUENCE [LARGE SCALE GENOMIC DNA]</scope>
    <source>
        <strain evidence="1 2">IGFRI Rhizo-19</strain>
    </source>
</reference>
<sequence>MLVSFEFLKQMGIPYSPQHLNRLIKAGAFPKPIKLGSSRNSRKAWLKEDIETWLEKRINVRDGDAP</sequence>
<evidence type="ECO:0000313" key="2">
    <source>
        <dbReference type="Proteomes" id="UP000251205"/>
    </source>
</evidence>
<dbReference type="AlphaFoldDB" id="A0A329YJP2"/>
<dbReference type="OrthoDB" id="9801242at2"/>
<gene>
    <name evidence="1" type="ORF">DQ393_15315</name>
</gene>
<protein>
    <recommendedName>
        <fullName evidence="3">AlpA family phage regulatory protein</fullName>
    </recommendedName>
</protein>
<evidence type="ECO:0008006" key="3">
    <source>
        <dbReference type="Google" id="ProtNLM"/>
    </source>
</evidence>
<comment type="caution">
    <text evidence="1">The sequence shown here is derived from an EMBL/GenBank/DDBJ whole genome shotgun (WGS) entry which is preliminary data.</text>
</comment>